<sequence length="1365" mass="148757">MVTIRSSNEIILSLIDFFKITLPDADTKPGTVIRDLFIDAPASALSVLYNELGAISSQQSLRLVIGSDLDKLAKNFGIPRKQSTYSNGVALLTFSSINSPININRGDSVISNNGFSYTVSSGISVTPASSNFYRSIASKFKDQLSYAGISDEYAVEVTVIASTAGSGGNIGTYSLSRTNISGVSNVTNTVAFAGGTDQESDAAFRNRILSSFSGSSVGTALGYLNVALSNSGVSDAFVIQPGDPLMTRDGTIVTKNSDGSNTIVSEGSGGKVDVVVVGSNLIENTDTFIYQDKSNNNDPTSSKNNVVLGQIAADVNKTINRKRIDNIKSGVLPIQPVNELFEITGSVSGSNFKEKSVDSYGRVSGNYELIKDAGVYGGSPWGFDTFHWISDRVSLFSEDKIKGIFNGQDNMTFPDVLLVPQIQQNISITNENSTITSDRSIIKLLHTPSTNVTRVFNVNTGERYIIIDQNLDKTGTFNTTGRIKISGNTLPSQSDLLQVDYSWIVNYDQYSDYDGLSYTSNIRSVTDSIDWGYSNNIKQEVVAFTKDIVNNIFSGSTSHSIGTLISANKFLEVNGTVSKISSGIYVNRLAVTLTNLSVPATSIDSIVLKNYNTELYATAQNDGLFLNSTVLVGIQILNNVTIILPNDTSAIENNIVTVILNSTDVFNSPTINGSINNYQITIPIDLVDTTATTINLRVNYIANISDLFSSTTTKLPSSRSGNGFALLNNNGFNNFSIVNISRREQQTVQKNNSNQFYIELNLPSSDFNLTATEIITVIRLSDGLALWDSNNLGSIITGNTGNYQLILSGFNTPVISDRVLVIYYATDIKRTQPFSYQNELIKYRDDVLSLDIASGKLSIPINSFIDQPASLGFSVLEPNTDINVFTVIDGYITDELDGTAHISSLSVNFATSPDLVNKKVKITGATSTINNGIYDITAYDSANNIITITNILDNITVDNISVVRILDGKEIWNYSGVIDYANNKLLLPTSNFISVNDKVCVIFFRFKNLKKSATKITAATADQIINAGTLTFSGTTVSKVEDVVFIATNTGLKLNVSEALRKHLGIASTSQIPSNIKISDVIKVEKVITASSTNDEVLEVLTTYDVKNCTIQNNLFANNMISDLSLQNLDFILPNTTNNTLNIQTHNLPTLGDKIRITFYYTTTDDSESLTYIRNGLLYTNKKFALINRVYISSGFKSSQSTKLTATSFTQPSLGARYKVFYDYLAPKQNERILVKYNYNKLISDVTFSIENTRPINADVIVRAAKIVLLDLTINVVIDTNYTSSQSTVLQNLRDKLLTALATNTLGQIVDSPTLINVAQSVAGIARARILYFNKTGNIGQVLKVQAQNDEYFEPNNLIINTETR</sequence>
<protein>
    <submittedName>
        <fullName evidence="1">Baseplate protein J-like</fullName>
    </submittedName>
</protein>
<evidence type="ECO:0000313" key="1">
    <source>
        <dbReference type="EMBL" id="CAB4196506.1"/>
    </source>
</evidence>
<gene>
    <name evidence="1" type="ORF">UFOVP1290_26</name>
</gene>
<proteinExistence type="predicted"/>
<dbReference type="EMBL" id="LR797252">
    <property type="protein sequence ID" value="CAB4196506.1"/>
    <property type="molecule type" value="Genomic_DNA"/>
</dbReference>
<organism evidence="1">
    <name type="scientific">uncultured Caudovirales phage</name>
    <dbReference type="NCBI Taxonomy" id="2100421"/>
    <lineage>
        <taxon>Viruses</taxon>
        <taxon>Duplodnaviria</taxon>
        <taxon>Heunggongvirae</taxon>
        <taxon>Uroviricota</taxon>
        <taxon>Caudoviricetes</taxon>
        <taxon>Peduoviridae</taxon>
        <taxon>Maltschvirus</taxon>
        <taxon>Maltschvirus maltsch</taxon>
    </lineage>
</organism>
<name>A0A6J5RQF7_9CAUD</name>
<reference evidence="1" key="1">
    <citation type="submission" date="2020-05" db="EMBL/GenBank/DDBJ databases">
        <authorList>
            <person name="Chiriac C."/>
            <person name="Salcher M."/>
            <person name="Ghai R."/>
            <person name="Kavagutti S V."/>
        </authorList>
    </citation>
    <scope>NUCLEOTIDE SEQUENCE</scope>
</reference>
<accession>A0A6J5RQF7</accession>